<feature type="compositionally biased region" description="Pro residues" evidence="1">
    <location>
        <begin position="141"/>
        <end position="150"/>
    </location>
</feature>
<keyword evidence="5" id="KW-1185">Reference proteome</keyword>
<organism evidence="4 5">
    <name type="scientific">Denitromonas halophila</name>
    <dbReference type="NCBI Taxonomy" id="1629404"/>
    <lineage>
        <taxon>Bacteria</taxon>
        <taxon>Pseudomonadati</taxon>
        <taxon>Pseudomonadota</taxon>
        <taxon>Betaproteobacteria</taxon>
        <taxon>Rhodocyclales</taxon>
        <taxon>Zoogloeaceae</taxon>
        <taxon>Denitromonas</taxon>
    </lineage>
</organism>
<dbReference type="Pfam" id="PF00989">
    <property type="entry name" value="PAS"/>
    <property type="match status" value="1"/>
</dbReference>
<dbReference type="InterPro" id="IPR035965">
    <property type="entry name" value="PAS-like_dom_sf"/>
</dbReference>
<accession>A0A557QM31</accession>
<evidence type="ECO:0000259" key="2">
    <source>
        <dbReference type="PROSITE" id="PS50112"/>
    </source>
</evidence>
<dbReference type="InterPro" id="IPR000014">
    <property type="entry name" value="PAS"/>
</dbReference>
<evidence type="ECO:0000313" key="5">
    <source>
        <dbReference type="Proteomes" id="UP000319502"/>
    </source>
</evidence>
<dbReference type="Proteomes" id="UP000319502">
    <property type="component" value="Unassembled WGS sequence"/>
</dbReference>
<dbReference type="InterPro" id="IPR000700">
    <property type="entry name" value="PAS-assoc_C"/>
</dbReference>
<dbReference type="AlphaFoldDB" id="A0A557QM31"/>
<comment type="caution">
    <text evidence="4">The sequence shown here is derived from an EMBL/GenBank/DDBJ whole genome shotgun (WGS) entry which is preliminary data.</text>
</comment>
<dbReference type="EMBL" id="VMNK01000014">
    <property type="protein sequence ID" value="TVO53959.1"/>
    <property type="molecule type" value="Genomic_DNA"/>
</dbReference>
<dbReference type="PROSITE" id="PS50113">
    <property type="entry name" value="PAC"/>
    <property type="match status" value="1"/>
</dbReference>
<feature type="region of interest" description="Disordered" evidence="1">
    <location>
        <begin position="126"/>
        <end position="150"/>
    </location>
</feature>
<dbReference type="GO" id="GO:0006355">
    <property type="term" value="P:regulation of DNA-templated transcription"/>
    <property type="evidence" value="ECO:0007669"/>
    <property type="project" value="InterPro"/>
</dbReference>
<proteinExistence type="predicted"/>
<sequence>MNANAALSHHVLTQIADAVIFSDCEGKIQIWNPAAETLFGFSSDAALGQSLDLIIPERLRAAHWVGFHRALASGQTRLAGKAVITRACTAAGATIYVEMSFALVRDAHGEVLGSVAIARDATERRARERALQQRMSALEAPPDPGAPHKP</sequence>
<dbReference type="SMART" id="SM00091">
    <property type="entry name" value="PAS"/>
    <property type="match status" value="1"/>
</dbReference>
<evidence type="ECO:0000256" key="1">
    <source>
        <dbReference type="SAM" id="MobiDB-lite"/>
    </source>
</evidence>
<feature type="domain" description="PAS" evidence="2">
    <location>
        <begin position="4"/>
        <end position="74"/>
    </location>
</feature>
<dbReference type="OrthoDB" id="3687827at2"/>
<dbReference type="Gene3D" id="3.30.450.20">
    <property type="entry name" value="PAS domain"/>
    <property type="match status" value="1"/>
</dbReference>
<gene>
    <name evidence="4" type="ORF">FHP91_14345</name>
</gene>
<dbReference type="SMART" id="SM00086">
    <property type="entry name" value="PAC"/>
    <property type="match status" value="1"/>
</dbReference>
<feature type="domain" description="PAC" evidence="3">
    <location>
        <begin position="78"/>
        <end position="133"/>
    </location>
</feature>
<dbReference type="PROSITE" id="PS50112">
    <property type="entry name" value="PAS"/>
    <property type="match status" value="1"/>
</dbReference>
<dbReference type="CDD" id="cd00130">
    <property type="entry name" value="PAS"/>
    <property type="match status" value="1"/>
</dbReference>
<dbReference type="RefSeq" id="WP_144310238.1">
    <property type="nucleotide sequence ID" value="NZ_VMNK01000014.1"/>
</dbReference>
<dbReference type="InterPro" id="IPR013767">
    <property type="entry name" value="PAS_fold"/>
</dbReference>
<name>A0A557QM31_9RHOO</name>
<dbReference type="InterPro" id="IPR001610">
    <property type="entry name" value="PAC"/>
</dbReference>
<dbReference type="NCBIfam" id="TIGR00229">
    <property type="entry name" value="sensory_box"/>
    <property type="match status" value="1"/>
</dbReference>
<protein>
    <submittedName>
        <fullName evidence="4">PAS domain S-box protein</fullName>
    </submittedName>
</protein>
<evidence type="ECO:0000259" key="3">
    <source>
        <dbReference type="PROSITE" id="PS50113"/>
    </source>
</evidence>
<evidence type="ECO:0000313" key="4">
    <source>
        <dbReference type="EMBL" id="TVO53959.1"/>
    </source>
</evidence>
<dbReference type="SUPFAM" id="SSF55785">
    <property type="entry name" value="PYP-like sensor domain (PAS domain)"/>
    <property type="match status" value="1"/>
</dbReference>
<reference evidence="4 5" key="1">
    <citation type="submission" date="2019-07" db="EMBL/GenBank/DDBJ databases">
        <title>The pathways for chlorine oxyanion respiration interact through the shared metabolite chlorate.</title>
        <authorList>
            <person name="Barnum T.P."/>
            <person name="Cheng Y."/>
            <person name="Hill K.A."/>
            <person name="Lucas L.N."/>
            <person name="Carlson H.K."/>
            <person name="Coates J.D."/>
        </authorList>
    </citation>
    <scope>NUCLEOTIDE SEQUENCE [LARGE SCALE GENOMIC DNA]</scope>
    <source>
        <strain evidence="4 5">SFB-3</strain>
    </source>
</reference>